<keyword evidence="1" id="KW-1133">Transmembrane helix</keyword>
<evidence type="ECO:0000256" key="1">
    <source>
        <dbReference type="SAM" id="Phobius"/>
    </source>
</evidence>
<dbReference type="Proteomes" id="UP000199600">
    <property type="component" value="Unassembled WGS sequence"/>
</dbReference>
<reference evidence="2 3" key="1">
    <citation type="submission" date="2016-06" db="EMBL/GenBank/DDBJ databases">
        <authorList>
            <person name="Kjaerup R.B."/>
            <person name="Dalgaard T.S."/>
            <person name="Juul-Madsen H.R."/>
        </authorList>
    </citation>
    <scope>NUCLEOTIDE SEQUENCE [LARGE SCALE GENOMIC DNA]</scope>
    <source>
        <strain evidence="2">2</strain>
    </source>
</reference>
<feature type="transmembrane region" description="Helical" evidence="1">
    <location>
        <begin position="21"/>
        <end position="51"/>
    </location>
</feature>
<gene>
    <name evidence="2" type="ORF">PROAA_190037</name>
</gene>
<keyword evidence="1" id="KW-0472">Membrane</keyword>
<accession>A0A1A8XQ22</accession>
<dbReference type="RefSeq" id="WP_186410540.1">
    <property type="nucleotide sequence ID" value="NZ_FLQY01000101.1"/>
</dbReference>
<evidence type="ECO:0008006" key="4">
    <source>
        <dbReference type="Google" id="ProtNLM"/>
    </source>
</evidence>
<keyword evidence="3" id="KW-1185">Reference proteome</keyword>
<protein>
    <recommendedName>
        <fullName evidence="4">SNARE associated Golgi protein</fullName>
    </recommendedName>
</protein>
<dbReference type="EMBL" id="FLQY01000101">
    <property type="protein sequence ID" value="SBT06547.1"/>
    <property type="molecule type" value="Genomic_DNA"/>
</dbReference>
<feature type="transmembrane region" description="Helical" evidence="1">
    <location>
        <begin position="141"/>
        <end position="160"/>
    </location>
</feature>
<name>A0A1A8XQ22_9RHOO</name>
<keyword evidence="1" id="KW-0812">Transmembrane</keyword>
<evidence type="ECO:0000313" key="3">
    <source>
        <dbReference type="Proteomes" id="UP000199600"/>
    </source>
</evidence>
<feature type="transmembrane region" description="Helical" evidence="1">
    <location>
        <begin position="57"/>
        <end position="80"/>
    </location>
</feature>
<dbReference type="AlphaFoldDB" id="A0A1A8XQ22"/>
<evidence type="ECO:0000313" key="2">
    <source>
        <dbReference type="EMBL" id="SBT06547.1"/>
    </source>
</evidence>
<organism evidence="2 3">
    <name type="scientific">Candidatus Propionivibrio aalborgensis</name>
    <dbReference type="NCBI Taxonomy" id="1860101"/>
    <lineage>
        <taxon>Bacteria</taxon>
        <taxon>Pseudomonadati</taxon>
        <taxon>Pseudomonadota</taxon>
        <taxon>Betaproteobacteria</taxon>
        <taxon>Rhodocyclales</taxon>
        <taxon>Rhodocyclaceae</taxon>
        <taxon>Propionivibrio</taxon>
    </lineage>
</organism>
<sequence>MKHPHIPAWLRRFLDLSAEHRYYPLVVALIAFISTTTFSFPFVLVLIPAVLVAPRRWLIIGLLCGLASGIGATVLVELFHHLGWEMVNQRYPDLLDSETLQHVSEWLENYGLIALMIIAGSPMPQTPALLLYSLVNPSPPGVLFAVGIGKTIKYIFLAWATNRYPARFMEYR</sequence>
<proteinExistence type="predicted"/>